<sequence>MEGFIDIKDLNKINGGAVKISKEVLIVYGVRPPSSGGTVIA</sequence>
<evidence type="ECO:0000313" key="2">
    <source>
        <dbReference type="Proteomes" id="UP000002730"/>
    </source>
</evidence>
<dbReference type="RefSeq" id="WP_010074142.1">
    <property type="nucleotide sequence ID" value="NC_014393.1"/>
</dbReference>
<protein>
    <submittedName>
        <fullName evidence="1">Uncharacterized protein</fullName>
    </submittedName>
</protein>
<accession>D9SMD3</accession>
<reference evidence="1 2" key="1">
    <citation type="submission" date="2010-08" db="EMBL/GenBank/DDBJ databases">
        <title>Complete sequence of Clostridium cellulovorans 743B.</title>
        <authorList>
            <consortium name="US DOE Joint Genome Institute"/>
            <person name="Lucas S."/>
            <person name="Copeland A."/>
            <person name="Lapidus A."/>
            <person name="Cheng J.-F."/>
            <person name="Bruce D."/>
            <person name="Goodwin L."/>
            <person name="Pitluck S."/>
            <person name="Chertkov O."/>
            <person name="Detter J.C."/>
            <person name="Han C."/>
            <person name="Tapia R."/>
            <person name="Land M."/>
            <person name="Hauser L."/>
            <person name="Chang Y.-J."/>
            <person name="Jeffries C."/>
            <person name="Kyrpides N."/>
            <person name="Ivanova N."/>
            <person name="Mikhailova N."/>
            <person name="Hemme C.L."/>
            <person name="Woyke T."/>
        </authorList>
    </citation>
    <scope>NUCLEOTIDE SEQUENCE [LARGE SCALE GENOMIC DNA]</scope>
    <source>
        <strain evidence="2">ATCC 35296 / DSM 3052 / OCM 3 / 743B</strain>
    </source>
</reference>
<dbReference type="Proteomes" id="UP000002730">
    <property type="component" value="Chromosome"/>
</dbReference>
<dbReference type="EMBL" id="CP002160">
    <property type="protein sequence ID" value="ADL53789.1"/>
    <property type="molecule type" value="Genomic_DNA"/>
</dbReference>
<name>D9SMD3_CLOC7</name>
<dbReference type="HOGENOM" id="CLU_3267964_0_0_9"/>
<proteinExistence type="predicted"/>
<evidence type="ECO:0000313" key="1">
    <source>
        <dbReference type="EMBL" id="ADL53789.1"/>
    </source>
</evidence>
<keyword evidence="2" id="KW-1185">Reference proteome</keyword>
<dbReference type="AlphaFoldDB" id="D9SMD3"/>
<dbReference type="KEGG" id="ccb:Clocel_4128"/>
<gene>
    <name evidence="1" type="ordered locus">Clocel_4128</name>
</gene>
<organism evidence="1 2">
    <name type="scientific">Clostridium cellulovorans (strain ATCC 35296 / DSM 3052 / OCM 3 / 743B)</name>
    <dbReference type="NCBI Taxonomy" id="573061"/>
    <lineage>
        <taxon>Bacteria</taxon>
        <taxon>Bacillati</taxon>
        <taxon>Bacillota</taxon>
        <taxon>Clostridia</taxon>
        <taxon>Eubacteriales</taxon>
        <taxon>Clostridiaceae</taxon>
        <taxon>Clostridium</taxon>
    </lineage>
</organism>